<evidence type="ECO:0000256" key="1">
    <source>
        <dbReference type="SAM" id="Phobius"/>
    </source>
</evidence>
<dbReference type="Proteomes" id="UP000255467">
    <property type="component" value="Unassembled WGS sequence"/>
</dbReference>
<keyword evidence="1" id="KW-1133">Transmembrane helix</keyword>
<dbReference type="AlphaFoldDB" id="A0A379JIA2"/>
<dbReference type="OrthoDB" id="3388214at2"/>
<organism evidence="2 3">
    <name type="scientific">Nocardia otitidiscaviarum</name>
    <dbReference type="NCBI Taxonomy" id="1823"/>
    <lineage>
        <taxon>Bacteria</taxon>
        <taxon>Bacillati</taxon>
        <taxon>Actinomycetota</taxon>
        <taxon>Actinomycetes</taxon>
        <taxon>Mycobacteriales</taxon>
        <taxon>Nocardiaceae</taxon>
        <taxon>Nocardia</taxon>
    </lineage>
</organism>
<feature type="transmembrane region" description="Helical" evidence="1">
    <location>
        <begin position="55"/>
        <end position="77"/>
    </location>
</feature>
<feature type="transmembrane region" description="Helical" evidence="1">
    <location>
        <begin position="89"/>
        <end position="112"/>
    </location>
</feature>
<proteinExistence type="predicted"/>
<evidence type="ECO:0000313" key="2">
    <source>
        <dbReference type="EMBL" id="SUD47981.1"/>
    </source>
</evidence>
<accession>A0A379JIA2</accession>
<keyword evidence="1" id="KW-0812">Transmembrane</keyword>
<evidence type="ECO:0008006" key="4">
    <source>
        <dbReference type="Google" id="ProtNLM"/>
    </source>
</evidence>
<evidence type="ECO:0000313" key="3">
    <source>
        <dbReference type="Proteomes" id="UP000255467"/>
    </source>
</evidence>
<dbReference type="STRING" id="1406858.GCA_000710895_03872"/>
<gene>
    <name evidence="2" type="ORF">NCTC1934_05308</name>
</gene>
<dbReference type="EMBL" id="UGRY01000004">
    <property type="protein sequence ID" value="SUD47981.1"/>
    <property type="molecule type" value="Genomic_DNA"/>
</dbReference>
<sequence>MREFFTATLTFPTVVFSFALIVVVAYWLTVLAGGADPDLFDTDSDTGGSAIGDRWGLSGVPVSIIVSILIALAWFLCLAGATLTRELNLTGFLAFCAGVAVLVVAVPVSVLGTRAIVVPLRRLFAPAAEPSRNDLVGRVCVIRTGRVGPDFGQAELISPDGSSAIIQVRQSAQHAAETPLAHGVSAIVYDYDSATETFWVAPLEGI</sequence>
<feature type="transmembrane region" description="Helical" evidence="1">
    <location>
        <begin position="12"/>
        <end position="35"/>
    </location>
</feature>
<name>A0A379JIA2_9NOCA</name>
<keyword evidence="1" id="KW-0472">Membrane</keyword>
<dbReference type="RefSeq" id="WP_039812080.1">
    <property type="nucleotide sequence ID" value="NZ_UGRY01000004.1"/>
</dbReference>
<reference evidence="2 3" key="1">
    <citation type="submission" date="2018-06" db="EMBL/GenBank/DDBJ databases">
        <authorList>
            <consortium name="Pathogen Informatics"/>
            <person name="Doyle S."/>
        </authorList>
    </citation>
    <scope>NUCLEOTIDE SEQUENCE [LARGE SCALE GENOMIC DNA]</scope>
    <source>
        <strain evidence="2 3">NCTC1934</strain>
    </source>
</reference>
<protein>
    <recommendedName>
        <fullName evidence="4">DUF1449 family protein</fullName>
    </recommendedName>
</protein>
<keyword evidence="3" id="KW-1185">Reference proteome</keyword>